<feature type="chain" id="PRO_5046037755" evidence="2">
    <location>
        <begin position="19"/>
        <end position="464"/>
    </location>
</feature>
<dbReference type="Pfam" id="PF18962">
    <property type="entry name" value="Por_Secre_tail"/>
    <property type="match status" value="1"/>
</dbReference>
<comment type="caution">
    <text evidence="5">The sequence shown here is derived from an EMBL/GenBank/DDBJ whole genome shotgun (WGS) entry which is preliminary data.</text>
</comment>
<feature type="domain" description="M23ase beta-sheet core" evidence="3">
    <location>
        <begin position="149"/>
        <end position="238"/>
    </location>
</feature>
<proteinExistence type="predicted"/>
<keyword evidence="1 2" id="KW-0732">Signal</keyword>
<dbReference type="InterPro" id="IPR050570">
    <property type="entry name" value="Cell_wall_metabolism_enzyme"/>
</dbReference>
<accession>A0ABT8DDI5</accession>
<dbReference type="InterPro" id="IPR016047">
    <property type="entry name" value="M23ase_b-sheet_dom"/>
</dbReference>
<sequence length="464" mass="52416">MKIQLLFLLLGGSYFMTAQNLDLQAPASSVTFHPVSLPKTECISDAQRAEIWQEIDYNKPAILKKNPNVYEHRGAHPLFILPFKPKQGFSDYGYYSLFNQVDHNITPNGNLLDYNCGQRTYDQANSNHKGTDYVVWPYPWKKMDENVMEIIAAAAGTIEVKRDGNFDRGCENNGNNNWNGIQLIHADGSRTFYWHFKDGSLTSKEVGDTVEVGEFLGHAGSSGSSDIPHLHFEVYDASVSRIDPYAGPCNNLNADSWWIDQPDYFVPEILTLSTHNSDNFDSECGVAENTYEELNFENGETIRFRIFYRDLQLNSNTHITVRKPDNSILYEYDFDSPWPDYTAAWAQWNFPVDASWPTGVYTVSADFGGNSYETIFGVRTNLGLEDLTQNEIVLYPNPTSKTIFVEASSQIDKIQIFDLTGRKVLEIPSLGKKAELNLGYLTTGIYMAVISSEGKKAVKKIVKE</sequence>
<evidence type="ECO:0000259" key="3">
    <source>
        <dbReference type="Pfam" id="PF01551"/>
    </source>
</evidence>
<dbReference type="CDD" id="cd12797">
    <property type="entry name" value="M23_peptidase"/>
    <property type="match status" value="1"/>
</dbReference>
<protein>
    <submittedName>
        <fullName evidence="5">T9SS type A sorting domain-containing protein</fullName>
    </submittedName>
</protein>
<evidence type="ECO:0000259" key="4">
    <source>
        <dbReference type="Pfam" id="PF18962"/>
    </source>
</evidence>
<feature type="domain" description="Secretion system C-terminal sorting" evidence="4">
    <location>
        <begin position="394"/>
        <end position="462"/>
    </location>
</feature>
<name>A0ABT8DDI5_9FLAO</name>
<evidence type="ECO:0000313" key="5">
    <source>
        <dbReference type="EMBL" id="MDN3723302.1"/>
    </source>
</evidence>
<evidence type="ECO:0000256" key="2">
    <source>
        <dbReference type="SAM" id="SignalP"/>
    </source>
</evidence>
<dbReference type="Pfam" id="PF01551">
    <property type="entry name" value="Peptidase_M23"/>
    <property type="match status" value="1"/>
</dbReference>
<evidence type="ECO:0000256" key="1">
    <source>
        <dbReference type="ARBA" id="ARBA00022729"/>
    </source>
</evidence>
<dbReference type="InterPro" id="IPR011055">
    <property type="entry name" value="Dup_hybrid_motif"/>
</dbReference>
<feature type="signal peptide" evidence="2">
    <location>
        <begin position="1"/>
        <end position="18"/>
    </location>
</feature>
<dbReference type="RefSeq" id="WP_290253378.1">
    <property type="nucleotide sequence ID" value="NZ_JAUGQQ010000001.1"/>
</dbReference>
<dbReference type="NCBIfam" id="TIGR04183">
    <property type="entry name" value="Por_Secre_tail"/>
    <property type="match status" value="1"/>
</dbReference>
<evidence type="ECO:0000313" key="6">
    <source>
        <dbReference type="Proteomes" id="UP001244787"/>
    </source>
</evidence>
<dbReference type="EMBL" id="JAUGQQ010000001">
    <property type="protein sequence ID" value="MDN3723302.1"/>
    <property type="molecule type" value="Genomic_DNA"/>
</dbReference>
<dbReference type="PANTHER" id="PTHR21666">
    <property type="entry name" value="PEPTIDASE-RELATED"/>
    <property type="match status" value="1"/>
</dbReference>
<dbReference type="Proteomes" id="UP001244787">
    <property type="component" value="Unassembled WGS sequence"/>
</dbReference>
<dbReference type="SUPFAM" id="SSF51261">
    <property type="entry name" value="Duplicated hybrid motif"/>
    <property type="match status" value="1"/>
</dbReference>
<reference evidence="5 6" key="1">
    <citation type="submission" date="2023-06" db="EMBL/GenBank/DDBJ databases">
        <authorList>
            <person name="Ye Y.-Q."/>
            <person name="Du Z.-J."/>
        </authorList>
    </citation>
    <scope>NUCLEOTIDE SEQUENCE [LARGE SCALE GENOMIC DNA]</scope>
    <source>
        <strain evidence="5 6">SDUM287046</strain>
    </source>
</reference>
<organism evidence="5 6">
    <name type="scientific">Aequorivita aurantiaca</name>
    <dbReference type="NCBI Taxonomy" id="3053356"/>
    <lineage>
        <taxon>Bacteria</taxon>
        <taxon>Pseudomonadati</taxon>
        <taxon>Bacteroidota</taxon>
        <taxon>Flavobacteriia</taxon>
        <taxon>Flavobacteriales</taxon>
        <taxon>Flavobacteriaceae</taxon>
        <taxon>Aequorivita</taxon>
    </lineage>
</organism>
<dbReference type="InterPro" id="IPR026444">
    <property type="entry name" value="Secre_tail"/>
</dbReference>
<dbReference type="PANTHER" id="PTHR21666:SF270">
    <property type="entry name" value="MUREIN HYDROLASE ACTIVATOR ENVC"/>
    <property type="match status" value="1"/>
</dbReference>
<dbReference type="Gene3D" id="2.70.70.10">
    <property type="entry name" value="Glucose Permease (Domain IIA)"/>
    <property type="match status" value="1"/>
</dbReference>
<keyword evidence="6" id="KW-1185">Reference proteome</keyword>
<gene>
    <name evidence="5" type="ORF">QRD02_02825</name>
</gene>